<organism evidence="2 3">
    <name type="scientific">Oryza sativa subsp. japonica</name>
    <name type="common">Rice</name>
    <dbReference type="NCBI Taxonomy" id="39947"/>
    <lineage>
        <taxon>Eukaryota</taxon>
        <taxon>Viridiplantae</taxon>
        <taxon>Streptophyta</taxon>
        <taxon>Embryophyta</taxon>
        <taxon>Tracheophyta</taxon>
        <taxon>Spermatophyta</taxon>
        <taxon>Magnoliopsida</taxon>
        <taxon>Liliopsida</taxon>
        <taxon>Poales</taxon>
        <taxon>Poaceae</taxon>
        <taxon>BOP clade</taxon>
        <taxon>Oryzoideae</taxon>
        <taxon>Oryzeae</taxon>
        <taxon>Oryzinae</taxon>
        <taxon>Oryza</taxon>
        <taxon>Oryza sativa</taxon>
    </lineage>
</organism>
<accession>C7IZ66</accession>
<dbReference type="EMBL" id="AP008208">
    <property type="protein sequence ID" value="BAH91940.1"/>
    <property type="molecule type" value="Genomic_DNA"/>
</dbReference>
<evidence type="ECO:0000256" key="1">
    <source>
        <dbReference type="SAM" id="MobiDB-lite"/>
    </source>
</evidence>
<protein>
    <submittedName>
        <fullName evidence="2">Os02g0821001 protein</fullName>
    </submittedName>
</protein>
<sequence>MAAVSGEPTGSIGGSGGGGGGGGAHGVARREGISPPTTWRLLLRMRDLLPIRYGLILPCKSQSDPPPRDTPPTHPTFYFFFLR</sequence>
<name>C7IZ66_ORYSJ</name>
<feature type="region of interest" description="Disordered" evidence="1">
    <location>
        <begin position="1"/>
        <end position="31"/>
    </location>
</feature>
<dbReference type="Proteomes" id="UP000000763">
    <property type="component" value="Chromosome 2"/>
</dbReference>
<reference evidence="3" key="2">
    <citation type="journal article" date="2008" name="Nucleic Acids Res.">
        <title>The rice annotation project database (RAP-DB): 2008 update.</title>
        <authorList>
            <consortium name="The rice annotation project (RAP)"/>
        </authorList>
    </citation>
    <scope>GENOME REANNOTATION</scope>
    <source>
        <strain evidence="3">cv. Nipponbare</strain>
    </source>
</reference>
<feature type="compositionally biased region" description="Gly residues" evidence="1">
    <location>
        <begin position="11"/>
        <end position="25"/>
    </location>
</feature>
<evidence type="ECO:0000313" key="2">
    <source>
        <dbReference type="EMBL" id="BAH91940.1"/>
    </source>
</evidence>
<evidence type="ECO:0000313" key="3">
    <source>
        <dbReference type="Proteomes" id="UP000000763"/>
    </source>
</evidence>
<reference evidence="2 3" key="1">
    <citation type="journal article" date="2005" name="Nature">
        <title>The map-based sequence of the rice genome.</title>
        <authorList>
            <consortium name="International rice genome sequencing project (IRGSP)"/>
            <person name="Matsumoto T."/>
            <person name="Wu J."/>
            <person name="Kanamori H."/>
            <person name="Katayose Y."/>
            <person name="Fujisawa M."/>
            <person name="Namiki N."/>
            <person name="Mizuno H."/>
            <person name="Yamamoto K."/>
            <person name="Antonio B.A."/>
            <person name="Baba T."/>
            <person name="Sakata K."/>
            <person name="Nagamura Y."/>
            <person name="Aoki H."/>
            <person name="Arikawa K."/>
            <person name="Arita K."/>
            <person name="Bito T."/>
            <person name="Chiden Y."/>
            <person name="Fujitsuka N."/>
            <person name="Fukunaka R."/>
            <person name="Hamada M."/>
            <person name="Harada C."/>
            <person name="Hayashi A."/>
            <person name="Hijishita S."/>
            <person name="Honda M."/>
            <person name="Hosokawa S."/>
            <person name="Ichikawa Y."/>
            <person name="Idonuma A."/>
            <person name="Iijima M."/>
            <person name="Ikeda M."/>
            <person name="Ikeno M."/>
            <person name="Ito K."/>
            <person name="Ito S."/>
            <person name="Ito T."/>
            <person name="Ito Y."/>
            <person name="Ito Y."/>
            <person name="Iwabuchi A."/>
            <person name="Kamiya K."/>
            <person name="Karasawa W."/>
            <person name="Kurita K."/>
            <person name="Katagiri S."/>
            <person name="Kikuta A."/>
            <person name="Kobayashi H."/>
            <person name="Kobayashi N."/>
            <person name="Machita K."/>
            <person name="Maehara T."/>
            <person name="Masukawa M."/>
            <person name="Mizubayashi T."/>
            <person name="Mukai Y."/>
            <person name="Nagasaki H."/>
            <person name="Nagata Y."/>
            <person name="Naito S."/>
            <person name="Nakashima M."/>
            <person name="Nakama Y."/>
            <person name="Nakamichi Y."/>
            <person name="Nakamura M."/>
            <person name="Meguro A."/>
            <person name="Negishi M."/>
            <person name="Ohta I."/>
            <person name="Ohta T."/>
            <person name="Okamoto M."/>
            <person name="Ono N."/>
            <person name="Saji S."/>
            <person name="Sakaguchi M."/>
            <person name="Sakai K."/>
            <person name="Shibata M."/>
            <person name="Shimokawa T."/>
            <person name="Song J."/>
            <person name="Takazaki Y."/>
            <person name="Terasawa K."/>
            <person name="Tsugane M."/>
            <person name="Tsuji K."/>
            <person name="Ueda S."/>
            <person name="Waki K."/>
            <person name="Yamagata H."/>
            <person name="Yamamoto M."/>
            <person name="Yamamoto S."/>
            <person name="Yamane H."/>
            <person name="Yoshiki S."/>
            <person name="Yoshihara R."/>
            <person name="Yukawa K."/>
            <person name="Zhong H."/>
            <person name="Yano M."/>
            <person name="Yuan Q."/>
            <person name="Ouyang S."/>
            <person name="Liu J."/>
            <person name="Jones K.M."/>
            <person name="Gansberger K."/>
            <person name="Moffat K."/>
            <person name="Hill J."/>
            <person name="Bera J."/>
            <person name="Fadrosh D."/>
            <person name="Jin S."/>
            <person name="Johri S."/>
            <person name="Kim M."/>
            <person name="Overton L."/>
            <person name="Reardon M."/>
            <person name="Tsitrin T."/>
            <person name="Vuong H."/>
            <person name="Weaver B."/>
            <person name="Ciecko A."/>
            <person name="Tallon L."/>
            <person name="Jackson J."/>
            <person name="Pai G."/>
            <person name="Aken S.V."/>
            <person name="Utterback T."/>
            <person name="Reidmuller S."/>
            <person name="Feldblyum T."/>
            <person name="Hsiao J."/>
            <person name="Zismann V."/>
            <person name="Iobst S."/>
            <person name="de Vazeille A.R."/>
            <person name="Buell C.R."/>
            <person name="Ying K."/>
            <person name="Li Y."/>
            <person name="Lu T."/>
            <person name="Huang Y."/>
            <person name="Zhao Q."/>
            <person name="Feng Q."/>
            <person name="Zhang L."/>
            <person name="Zhu J."/>
            <person name="Weng Q."/>
            <person name="Mu J."/>
            <person name="Lu Y."/>
            <person name="Fan D."/>
            <person name="Liu Y."/>
            <person name="Guan J."/>
            <person name="Zhang Y."/>
            <person name="Yu S."/>
            <person name="Liu X."/>
            <person name="Zhang Y."/>
            <person name="Hong G."/>
            <person name="Han B."/>
            <person name="Choisne N."/>
            <person name="Demange N."/>
            <person name="Orjeda G."/>
            <person name="Samain S."/>
            <person name="Cattolico L."/>
            <person name="Pelletier E."/>
            <person name="Couloux A."/>
            <person name="Segurens B."/>
            <person name="Wincker P."/>
            <person name="D'Hont A."/>
            <person name="Scarpelli C."/>
            <person name="Weissenbach J."/>
            <person name="Salanoubat M."/>
            <person name="Quetier F."/>
            <person name="Yu Y."/>
            <person name="Kim H.R."/>
            <person name="Rambo T."/>
            <person name="Currie J."/>
            <person name="Collura K."/>
            <person name="Luo M."/>
            <person name="Yang T."/>
            <person name="Ammiraju J.S.S."/>
            <person name="Engler F."/>
            <person name="Soderlund C."/>
            <person name="Wing R.A."/>
            <person name="Palmer L.E."/>
            <person name="de la Bastide M."/>
            <person name="Spiegel L."/>
            <person name="Nascimento L."/>
            <person name="Zutavern T."/>
            <person name="O'Shaughnessy A."/>
            <person name="Dike S."/>
            <person name="Dedhia N."/>
            <person name="Preston R."/>
            <person name="Balija V."/>
            <person name="McCombie W.R."/>
            <person name="Chow T."/>
            <person name="Chen H."/>
            <person name="Chung M."/>
            <person name="Chen C."/>
            <person name="Shaw J."/>
            <person name="Wu H."/>
            <person name="Hsiao K."/>
            <person name="Chao Y."/>
            <person name="Chu M."/>
            <person name="Cheng C."/>
            <person name="Hour A."/>
            <person name="Lee P."/>
            <person name="Lin S."/>
            <person name="Lin Y."/>
            <person name="Liou J."/>
            <person name="Liu S."/>
            <person name="Hsing Y."/>
            <person name="Raghuvanshi S."/>
            <person name="Mohanty A."/>
            <person name="Bharti A.K."/>
            <person name="Gaur A."/>
            <person name="Gupta V."/>
            <person name="Kumar D."/>
            <person name="Ravi V."/>
            <person name="Vij S."/>
            <person name="Kapur A."/>
            <person name="Khurana P."/>
            <person name="Khurana P."/>
            <person name="Khurana J.P."/>
            <person name="Tyagi A.K."/>
            <person name="Gaikwad K."/>
            <person name="Singh A."/>
            <person name="Dalal V."/>
            <person name="Srivastava S."/>
            <person name="Dixit A."/>
            <person name="Pal A.K."/>
            <person name="Ghazi I.A."/>
            <person name="Yadav M."/>
            <person name="Pandit A."/>
            <person name="Bhargava A."/>
            <person name="Sureshbabu K."/>
            <person name="Batra K."/>
            <person name="Sharma T.R."/>
            <person name="Mohapatra T."/>
            <person name="Singh N.K."/>
            <person name="Messing J."/>
            <person name="Nelson A.B."/>
            <person name="Fuks G."/>
            <person name="Kavchok S."/>
            <person name="Keizer G."/>
            <person name="Linton E."/>
            <person name="Llaca V."/>
            <person name="Song R."/>
            <person name="Tanyolac B."/>
            <person name="Young S."/>
            <person name="Ho-Il K."/>
            <person name="Hahn J.H."/>
            <person name="Sangsakoo G."/>
            <person name="Vanavichit A."/>
            <person name="de Mattos Luiz.A.T."/>
            <person name="Zimmer P.D."/>
            <person name="Malone G."/>
            <person name="Dellagostin O."/>
            <person name="de Oliveira A.C."/>
            <person name="Bevan M."/>
            <person name="Bancroft I."/>
            <person name="Minx P."/>
            <person name="Cordum H."/>
            <person name="Wilson R."/>
            <person name="Cheng Z."/>
            <person name="Jin W."/>
            <person name="Jiang J."/>
            <person name="Leong S.A."/>
            <person name="Iwama H."/>
            <person name="Gojobori T."/>
            <person name="Itoh T."/>
            <person name="Niimura Y."/>
            <person name="Fujii Y."/>
            <person name="Habara T."/>
            <person name="Sakai H."/>
            <person name="Sato Y."/>
            <person name="Wilson G."/>
            <person name="Kumar K."/>
            <person name="McCouch S."/>
            <person name="Juretic N."/>
            <person name="Hoen D."/>
            <person name="Wright S."/>
            <person name="Bruskiewich R."/>
            <person name="Bureau T."/>
            <person name="Miyao A."/>
            <person name="Hirochika H."/>
            <person name="Nishikawa T."/>
            <person name="Kadowaki K."/>
            <person name="Sugiura M."/>
            <person name="Burr B."/>
            <person name="Sasaki T."/>
        </authorList>
    </citation>
    <scope>NUCLEOTIDE SEQUENCE [LARGE SCALE GENOMIC DNA]</scope>
    <source>
        <strain evidence="3">cv. Nipponbare</strain>
    </source>
</reference>
<proteinExistence type="predicted"/>
<gene>
    <name evidence="2" type="ordered locus">Os02g0821001</name>
</gene>
<dbReference type="KEGG" id="dosa:Os02g0821001"/>
<dbReference type="AlphaFoldDB" id="C7IZ66"/>